<evidence type="ECO:0000256" key="4">
    <source>
        <dbReference type="ARBA" id="ARBA00022679"/>
    </source>
</evidence>
<evidence type="ECO:0000256" key="8">
    <source>
        <dbReference type="ARBA" id="ARBA00047417"/>
    </source>
</evidence>
<dbReference type="SUPFAM" id="SSF56235">
    <property type="entry name" value="N-terminal nucleophile aminohydrolases (Ntn hydrolases)"/>
    <property type="match status" value="1"/>
</dbReference>
<keyword evidence="7 9" id="KW-0012">Acyltransferase</keyword>
<keyword evidence="11" id="KW-1185">Reference proteome</keyword>
<keyword evidence="5 9" id="KW-0378">Hydrolase</keyword>
<keyword evidence="6 9" id="KW-0865">Zymogen</keyword>
<dbReference type="Gene3D" id="3.60.20.40">
    <property type="match status" value="1"/>
</dbReference>
<evidence type="ECO:0000313" key="10">
    <source>
        <dbReference type="EMBL" id="MDQ7250697.1"/>
    </source>
</evidence>
<comment type="subunit">
    <text evidence="9">This enzyme consists of two polypeptide chains, which are synthesized in precursor form from a single polypeptide.</text>
</comment>
<dbReference type="Proteomes" id="UP001230156">
    <property type="component" value="Unassembled WGS sequence"/>
</dbReference>
<dbReference type="PANTHER" id="PTHR43199:SF1">
    <property type="entry name" value="GLUTATHIONE HYDROLASE PROENZYME"/>
    <property type="match status" value="1"/>
</dbReference>
<dbReference type="InterPro" id="IPR043137">
    <property type="entry name" value="GGT_ssub_C"/>
</dbReference>
<dbReference type="EC" id="2.3.2.2" evidence="9"/>
<evidence type="ECO:0000256" key="2">
    <source>
        <dbReference type="ARBA" id="ARBA00001089"/>
    </source>
</evidence>
<evidence type="ECO:0000256" key="5">
    <source>
        <dbReference type="ARBA" id="ARBA00022801"/>
    </source>
</evidence>
<keyword evidence="4 9" id="KW-0808">Transferase</keyword>
<dbReference type="NCBIfam" id="TIGR00066">
    <property type="entry name" value="g_glut_trans"/>
    <property type="match status" value="1"/>
</dbReference>
<dbReference type="PRINTS" id="PR01210">
    <property type="entry name" value="GGTRANSPTASE"/>
</dbReference>
<name>A0ABU0YSL5_9PROT</name>
<gene>
    <name evidence="10" type="primary">ggt</name>
    <name evidence="10" type="ORF">Q8A70_23610</name>
</gene>
<dbReference type="EMBL" id="JAUYVI010000007">
    <property type="protein sequence ID" value="MDQ7250697.1"/>
    <property type="molecule type" value="Genomic_DNA"/>
</dbReference>
<dbReference type="InterPro" id="IPR051792">
    <property type="entry name" value="GGT_bact"/>
</dbReference>
<evidence type="ECO:0000256" key="9">
    <source>
        <dbReference type="RuleBase" id="RU368036"/>
    </source>
</evidence>
<dbReference type="Gene3D" id="1.10.246.130">
    <property type="match status" value="1"/>
</dbReference>
<organism evidence="10 11">
    <name type="scientific">Dongia sedimenti</name>
    <dbReference type="NCBI Taxonomy" id="3064282"/>
    <lineage>
        <taxon>Bacteria</taxon>
        <taxon>Pseudomonadati</taxon>
        <taxon>Pseudomonadota</taxon>
        <taxon>Alphaproteobacteria</taxon>
        <taxon>Rhodospirillales</taxon>
        <taxon>Dongiaceae</taxon>
        <taxon>Dongia</taxon>
    </lineage>
</organism>
<evidence type="ECO:0000256" key="1">
    <source>
        <dbReference type="ARBA" id="ARBA00001049"/>
    </source>
</evidence>
<sequence>MTSGRFRALILIIGLLVTAGCAGGRPDVSASGPAETFATHQIVAAAHPLAVEAGREILRQGGSAVDAAIAVQMVLTLVEPQSSGIGGGGFLLNYDPEANKIDSYDGRETAPASARPDMFLGPDGAPLQFYDAVVGGLSVGVPGVLRMLELAYQEHGKLAWARLFAPAIKLAEEGFPVSRRLAESIADDDYLGMMPDAARYFYADGKPLAAGTHLRNPALAAVLRKIAEGGANAFYSGEIAQDIVTTVNQAKPRSGGMTLADLAKYRAQKRSTLCSTYRVYWVCGMGPPSSGGATVLQILGMLQRFDMAAEAPLSVTAAHRFAEASRLAYADRDRYLADPDFVKIPLSGMIDPGYLAERSALIHDDRASPDAEPGHPPGDATIGASQKQFEPVSTSHMVIVDREGNIVTFTTTVENAFGSRLMTDGFILNNQLTDFSFRPSIDGRPVANRVAAGKRPRSSMAPVLVFSLESGAPLYALGSPGGANIIDYVAEALVALLDWNLSPAQAAALPHVLNRNGPTILEEGRGLEPVGAALTTMGDTVKFQPIDSGLNIVALGENGMVGASDPRREGVALGD</sequence>
<dbReference type="InterPro" id="IPR000101">
    <property type="entry name" value="GGT_peptidase"/>
</dbReference>
<dbReference type="Pfam" id="PF01019">
    <property type="entry name" value="G_glu_transpept"/>
    <property type="match status" value="1"/>
</dbReference>
<comment type="similarity">
    <text evidence="3 9">Belongs to the gamma-glutamyltransferase family.</text>
</comment>
<comment type="pathway">
    <text evidence="9">Sulfur metabolism; glutathione metabolism.</text>
</comment>
<evidence type="ECO:0000313" key="11">
    <source>
        <dbReference type="Proteomes" id="UP001230156"/>
    </source>
</evidence>
<evidence type="ECO:0000256" key="7">
    <source>
        <dbReference type="ARBA" id="ARBA00023315"/>
    </source>
</evidence>
<evidence type="ECO:0000256" key="3">
    <source>
        <dbReference type="ARBA" id="ARBA00009381"/>
    </source>
</evidence>
<comment type="PTM">
    <text evidence="9">Cleaved by autocatalysis into a large and a small subunit.</text>
</comment>
<dbReference type="PROSITE" id="PS51257">
    <property type="entry name" value="PROKAR_LIPOPROTEIN"/>
    <property type="match status" value="1"/>
</dbReference>
<dbReference type="GO" id="GO:0103068">
    <property type="term" value="F:leukotriene C4 gamma-glutamyl transferase activity"/>
    <property type="evidence" value="ECO:0007669"/>
    <property type="project" value="UniProtKB-EC"/>
</dbReference>
<reference evidence="11" key="1">
    <citation type="submission" date="2023-08" db="EMBL/GenBank/DDBJ databases">
        <title>Rhodospirillaceae gen. nov., a novel taxon isolated from the Yangtze River Yuezi River estuary sludge.</title>
        <authorList>
            <person name="Ruan L."/>
        </authorList>
    </citation>
    <scope>NUCLEOTIDE SEQUENCE [LARGE SCALE GENOMIC DNA]</scope>
    <source>
        <strain evidence="11">R-7</strain>
    </source>
</reference>
<dbReference type="PANTHER" id="PTHR43199">
    <property type="entry name" value="GLUTATHIONE HYDROLASE"/>
    <property type="match status" value="1"/>
</dbReference>
<dbReference type="RefSeq" id="WP_379960326.1">
    <property type="nucleotide sequence ID" value="NZ_JAUYVI010000007.1"/>
</dbReference>
<comment type="caution">
    <text evidence="10">The sequence shown here is derived from an EMBL/GenBank/DDBJ whole genome shotgun (WGS) entry which is preliminary data.</text>
</comment>
<comment type="catalytic activity">
    <reaction evidence="1 9">
        <text>an S-substituted glutathione + H2O = an S-substituted L-cysteinylglycine + L-glutamate</text>
        <dbReference type="Rhea" id="RHEA:59468"/>
        <dbReference type="ChEBI" id="CHEBI:15377"/>
        <dbReference type="ChEBI" id="CHEBI:29985"/>
        <dbReference type="ChEBI" id="CHEBI:90779"/>
        <dbReference type="ChEBI" id="CHEBI:143103"/>
        <dbReference type="EC" id="3.4.19.13"/>
    </reaction>
</comment>
<accession>A0ABU0YSL5</accession>
<keyword evidence="9" id="KW-0317">Glutathione biosynthesis</keyword>
<dbReference type="InterPro" id="IPR043138">
    <property type="entry name" value="GGT_lsub"/>
</dbReference>
<dbReference type="EC" id="3.4.19.13" evidence="9"/>
<comment type="catalytic activity">
    <reaction evidence="2 9">
        <text>glutathione + H2O = L-cysteinylglycine + L-glutamate</text>
        <dbReference type="Rhea" id="RHEA:28807"/>
        <dbReference type="ChEBI" id="CHEBI:15377"/>
        <dbReference type="ChEBI" id="CHEBI:29985"/>
        <dbReference type="ChEBI" id="CHEBI:57925"/>
        <dbReference type="ChEBI" id="CHEBI:61694"/>
        <dbReference type="EC" id="3.4.19.13"/>
    </reaction>
</comment>
<dbReference type="InterPro" id="IPR029055">
    <property type="entry name" value="Ntn_hydrolases_N"/>
</dbReference>
<protein>
    <recommendedName>
        <fullName evidence="9">Glutathione hydrolase proenzyme</fullName>
        <ecNumber evidence="9">2.3.2.2</ecNumber>
        <ecNumber evidence="9">3.4.19.13</ecNumber>
    </recommendedName>
    <component>
        <recommendedName>
            <fullName evidence="9">Glutathione hydrolase large chain</fullName>
        </recommendedName>
    </component>
    <component>
        <recommendedName>
            <fullName evidence="9">Glutathione hydrolase small chain</fullName>
        </recommendedName>
    </component>
</protein>
<comment type="catalytic activity">
    <reaction evidence="8 9">
        <text>an N-terminal (5-L-glutamyl)-[peptide] + an alpha-amino acid = 5-L-glutamyl amino acid + an N-terminal L-alpha-aminoacyl-[peptide]</text>
        <dbReference type="Rhea" id="RHEA:23904"/>
        <dbReference type="Rhea" id="RHEA-COMP:9780"/>
        <dbReference type="Rhea" id="RHEA-COMP:9795"/>
        <dbReference type="ChEBI" id="CHEBI:77644"/>
        <dbReference type="ChEBI" id="CHEBI:78597"/>
        <dbReference type="ChEBI" id="CHEBI:78599"/>
        <dbReference type="ChEBI" id="CHEBI:78608"/>
        <dbReference type="EC" id="2.3.2.2"/>
    </reaction>
</comment>
<proteinExistence type="inferred from homology"/>
<evidence type="ECO:0000256" key="6">
    <source>
        <dbReference type="ARBA" id="ARBA00023145"/>
    </source>
</evidence>